<dbReference type="Proteomes" id="UP000266177">
    <property type="component" value="Unassembled WGS sequence"/>
</dbReference>
<dbReference type="PANTHER" id="PTHR10046">
    <property type="entry name" value="ATP DEPENDENT LON PROTEASE FAMILY MEMBER"/>
    <property type="match status" value="1"/>
</dbReference>
<evidence type="ECO:0000259" key="3">
    <source>
        <dbReference type="PROSITE" id="PS51786"/>
    </source>
</evidence>
<evidence type="ECO:0000313" key="4">
    <source>
        <dbReference type="EMBL" id="RJG25909.1"/>
    </source>
</evidence>
<dbReference type="GO" id="GO:0030163">
    <property type="term" value="P:protein catabolic process"/>
    <property type="evidence" value="ECO:0007669"/>
    <property type="project" value="InterPro"/>
</dbReference>
<evidence type="ECO:0000256" key="2">
    <source>
        <dbReference type="SAM" id="Phobius"/>
    </source>
</evidence>
<evidence type="ECO:0000256" key="1">
    <source>
        <dbReference type="PROSITE-ProRule" id="PRU01122"/>
    </source>
</evidence>
<organism evidence="4 5">
    <name type="scientific">Paenibacillus thiaminolyticus</name>
    <name type="common">Bacillus thiaminolyticus</name>
    <dbReference type="NCBI Taxonomy" id="49283"/>
    <lineage>
        <taxon>Bacteria</taxon>
        <taxon>Bacillati</taxon>
        <taxon>Bacillota</taxon>
        <taxon>Bacilli</taxon>
        <taxon>Bacillales</taxon>
        <taxon>Paenibacillaceae</taxon>
        <taxon>Paenibacillus</taxon>
    </lineage>
</organism>
<reference evidence="4 5" key="1">
    <citation type="submission" date="2018-09" db="EMBL/GenBank/DDBJ databases">
        <title>Paenibacillus SK2017-BO5.</title>
        <authorList>
            <person name="Piskunova J.V."/>
            <person name="Dubiley S.A."/>
            <person name="Severinov K.V."/>
        </authorList>
    </citation>
    <scope>NUCLEOTIDE SEQUENCE [LARGE SCALE GENOMIC DNA]</scope>
    <source>
        <strain evidence="4 5">BO5</strain>
    </source>
</reference>
<proteinExistence type="inferred from homology"/>
<dbReference type="Pfam" id="PF05362">
    <property type="entry name" value="Lon_C"/>
    <property type="match status" value="1"/>
</dbReference>
<evidence type="ECO:0000313" key="5">
    <source>
        <dbReference type="Proteomes" id="UP000266177"/>
    </source>
</evidence>
<dbReference type="GO" id="GO:0004252">
    <property type="term" value="F:serine-type endopeptidase activity"/>
    <property type="evidence" value="ECO:0007669"/>
    <property type="project" value="UniProtKB-UniRule"/>
</dbReference>
<dbReference type="Pfam" id="PF13180">
    <property type="entry name" value="PDZ_2"/>
    <property type="match status" value="1"/>
</dbReference>
<keyword evidence="2" id="KW-0812">Transmembrane</keyword>
<dbReference type="InterPro" id="IPR008269">
    <property type="entry name" value="Lon_proteolytic"/>
</dbReference>
<keyword evidence="1" id="KW-0378">Hydrolase</keyword>
<dbReference type="GO" id="GO:0005524">
    <property type="term" value="F:ATP binding"/>
    <property type="evidence" value="ECO:0007669"/>
    <property type="project" value="InterPro"/>
</dbReference>
<dbReference type="PROSITE" id="PS51786">
    <property type="entry name" value="LON_PROTEOLYTIC"/>
    <property type="match status" value="1"/>
</dbReference>
<dbReference type="GO" id="GO:0006508">
    <property type="term" value="P:proteolysis"/>
    <property type="evidence" value="ECO:0007669"/>
    <property type="project" value="UniProtKB-KW"/>
</dbReference>
<feature type="active site" evidence="1">
    <location>
        <position position="298"/>
    </location>
</feature>
<keyword evidence="2" id="KW-0472">Membrane</keyword>
<feature type="active site" evidence="1">
    <location>
        <position position="253"/>
    </location>
</feature>
<dbReference type="InterPro" id="IPR027065">
    <property type="entry name" value="Lon_Prtase"/>
</dbReference>
<dbReference type="OrthoDB" id="2356897at2"/>
<dbReference type="SUPFAM" id="SSF54211">
    <property type="entry name" value="Ribosomal protein S5 domain 2-like"/>
    <property type="match status" value="1"/>
</dbReference>
<dbReference type="Gene3D" id="3.30.230.10">
    <property type="match status" value="1"/>
</dbReference>
<gene>
    <name evidence="4" type="ORF">DQX05_03100</name>
</gene>
<sequence>MENEFRSYGRQPSSPRFRGWKWIFAAIVLFYVVVYMPTPYVIYTPGSAEEVKPFLNVEGGNETEEGTFLLTTVRRTYANLALIAWRAFDPNAEFGKKEEALQGRTEQEYINEQLFNMSNSQMVAILAAYNQVGIPYKIESEGIYVLFNNKQLADNEFITNDRIMEVEGQKVNGFDDLQAALKGRTAGETIQAVVERESKLVQVKAKLVELPDQTGSGKQRIGFGLAYGEKKKVVPEDNKHSVTFHESDIGGPSAGLMFTLELINRLTPGDLTKGYRIAGTGTIDPSGKVGPIGGVKHKVVAADREGAVLFLVPSGNYEEAKTKMDKMNTKMKLVQVETLQDALEAVKQLQPAS</sequence>
<keyword evidence="1" id="KW-0720">Serine protease</keyword>
<dbReference type="AlphaFoldDB" id="A0A3A3GL85"/>
<protein>
    <recommendedName>
        <fullName evidence="1">endopeptidase La</fullName>
        <ecNumber evidence="1">3.4.21.53</ecNumber>
    </recommendedName>
</protein>
<keyword evidence="2" id="KW-1133">Transmembrane helix</keyword>
<dbReference type="RefSeq" id="WP_119790808.1">
    <property type="nucleotide sequence ID" value="NZ_QYZD01000002.1"/>
</dbReference>
<feature type="transmembrane region" description="Helical" evidence="2">
    <location>
        <begin position="20"/>
        <end position="43"/>
    </location>
</feature>
<dbReference type="InterPro" id="IPR001478">
    <property type="entry name" value="PDZ"/>
</dbReference>
<dbReference type="EC" id="3.4.21.53" evidence="1"/>
<feature type="domain" description="Lon proteolytic" evidence="3">
    <location>
        <begin position="247"/>
        <end position="349"/>
    </location>
</feature>
<comment type="similarity">
    <text evidence="1">Belongs to the peptidase S16 family.</text>
</comment>
<dbReference type="InterPro" id="IPR014721">
    <property type="entry name" value="Ribsml_uS5_D2-typ_fold_subgr"/>
</dbReference>
<dbReference type="EMBL" id="QYZD01000002">
    <property type="protein sequence ID" value="RJG25909.1"/>
    <property type="molecule type" value="Genomic_DNA"/>
</dbReference>
<dbReference type="SUPFAM" id="SSF50156">
    <property type="entry name" value="PDZ domain-like"/>
    <property type="match status" value="1"/>
</dbReference>
<dbReference type="InterPro" id="IPR020568">
    <property type="entry name" value="Ribosomal_Su5_D2-typ_SF"/>
</dbReference>
<comment type="catalytic activity">
    <reaction evidence="1">
        <text>Hydrolysis of proteins in presence of ATP.</text>
        <dbReference type="EC" id="3.4.21.53"/>
    </reaction>
</comment>
<dbReference type="GO" id="GO:0004176">
    <property type="term" value="F:ATP-dependent peptidase activity"/>
    <property type="evidence" value="ECO:0007669"/>
    <property type="project" value="UniProtKB-UniRule"/>
</dbReference>
<accession>A0A3A3GL85</accession>
<name>A0A3A3GL85_PANTH</name>
<dbReference type="InterPro" id="IPR036034">
    <property type="entry name" value="PDZ_sf"/>
</dbReference>
<comment type="caution">
    <text evidence="4">The sequence shown here is derived from an EMBL/GenBank/DDBJ whole genome shotgun (WGS) entry which is preliminary data.</text>
</comment>
<keyword evidence="1" id="KW-0645">Protease</keyword>